<name>A0A2R6NZW8_9APHY</name>
<organism evidence="1 2">
    <name type="scientific">Hermanssonia centrifuga</name>
    <dbReference type="NCBI Taxonomy" id="98765"/>
    <lineage>
        <taxon>Eukaryota</taxon>
        <taxon>Fungi</taxon>
        <taxon>Dikarya</taxon>
        <taxon>Basidiomycota</taxon>
        <taxon>Agaricomycotina</taxon>
        <taxon>Agaricomycetes</taxon>
        <taxon>Polyporales</taxon>
        <taxon>Meruliaceae</taxon>
        <taxon>Hermanssonia</taxon>
    </lineage>
</organism>
<dbReference type="EMBL" id="MLYV02000608">
    <property type="protein sequence ID" value="PSR81769.1"/>
    <property type="molecule type" value="Genomic_DNA"/>
</dbReference>
<evidence type="ECO:0000313" key="1">
    <source>
        <dbReference type="EMBL" id="PSR81769.1"/>
    </source>
</evidence>
<dbReference type="AlphaFoldDB" id="A0A2R6NZW8"/>
<gene>
    <name evidence="1" type="ORF">PHLCEN_2v6278</name>
</gene>
<reference evidence="1 2" key="1">
    <citation type="submission" date="2018-02" db="EMBL/GenBank/DDBJ databases">
        <title>Genome sequence of the basidiomycete white-rot fungus Phlebia centrifuga.</title>
        <authorList>
            <person name="Granchi Z."/>
            <person name="Peng M."/>
            <person name="de Vries R.P."/>
            <person name="Hilden K."/>
            <person name="Makela M.R."/>
            <person name="Grigoriev I."/>
            <person name="Riley R."/>
        </authorList>
    </citation>
    <scope>NUCLEOTIDE SEQUENCE [LARGE SCALE GENOMIC DNA]</scope>
    <source>
        <strain evidence="1 2">FBCC195</strain>
    </source>
</reference>
<accession>A0A2R6NZW8</accession>
<evidence type="ECO:0000313" key="2">
    <source>
        <dbReference type="Proteomes" id="UP000186601"/>
    </source>
</evidence>
<proteinExistence type="predicted"/>
<dbReference type="Proteomes" id="UP000186601">
    <property type="component" value="Unassembled WGS sequence"/>
</dbReference>
<comment type="caution">
    <text evidence="1">The sequence shown here is derived from an EMBL/GenBank/DDBJ whole genome shotgun (WGS) entry which is preliminary data.</text>
</comment>
<sequence>MRRKMDNRGRLLAQDDSSITFARECLTLLRSESEAAIKGYIEGIPTFGRRPTFRYEDLVNTLKACIPED</sequence>
<protein>
    <submittedName>
        <fullName evidence="1">Uncharacterized protein</fullName>
    </submittedName>
</protein>
<keyword evidence="2" id="KW-1185">Reference proteome</keyword>